<dbReference type="InterPro" id="IPR036390">
    <property type="entry name" value="WH_DNA-bd_sf"/>
</dbReference>
<evidence type="ECO:0000259" key="3">
    <source>
        <dbReference type="PROSITE" id="PS51000"/>
    </source>
</evidence>
<dbReference type="PANTHER" id="PTHR30363:SF44">
    <property type="entry name" value="AGA OPERON TRANSCRIPTIONAL REPRESSOR-RELATED"/>
    <property type="match status" value="1"/>
</dbReference>
<keyword evidence="2" id="KW-0804">Transcription</keyword>
<dbReference type="InterPro" id="IPR036388">
    <property type="entry name" value="WH-like_DNA-bd_sf"/>
</dbReference>
<dbReference type="Gene3D" id="1.10.10.10">
    <property type="entry name" value="Winged helix-like DNA-binding domain superfamily/Winged helix DNA-binding domain"/>
    <property type="match status" value="1"/>
</dbReference>
<dbReference type="Gene3D" id="3.40.50.1360">
    <property type="match status" value="1"/>
</dbReference>
<name>A0ABU1P118_9BACL</name>
<evidence type="ECO:0000256" key="1">
    <source>
        <dbReference type="ARBA" id="ARBA00023015"/>
    </source>
</evidence>
<comment type="caution">
    <text evidence="4">The sequence shown here is derived from an EMBL/GenBank/DDBJ whole genome shotgun (WGS) entry which is preliminary data.</text>
</comment>
<dbReference type="EMBL" id="JAVDSB010000010">
    <property type="protein sequence ID" value="MDR6553443.1"/>
    <property type="molecule type" value="Genomic_DNA"/>
</dbReference>
<dbReference type="InterPro" id="IPR001034">
    <property type="entry name" value="DeoR_HTH"/>
</dbReference>
<dbReference type="InterPro" id="IPR037171">
    <property type="entry name" value="NagB/RpiA_transferase-like"/>
</dbReference>
<feature type="domain" description="HTH deoR-type" evidence="3">
    <location>
        <begin position="4"/>
        <end position="60"/>
    </location>
</feature>
<dbReference type="Pfam" id="PF00455">
    <property type="entry name" value="DeoRC"/>
    <property type="match status" value="1"/>
</dbReference>
<dbReference type="InterPro" id="IPR014036">
    <property type="entry name" value="DeoR-like_C"/>
</dbReference>
<gene>
    <name evidence="4" type="ORF">J2736_004650</name>
</gene>
<dbReference type="SUPFAM" id="SSF46785">
    <property type="entry name" value="Winged helix' DNA-binding domain"/>
    <property type="match status" value="1"/>
</dbReference>
<proteinExistence type="predicted"/>
<dbReference type="Proteomes" id="UP001267290">
    <property type="component" value="Unassembled WGS sequence"/>
</dbReference>
<keyword evidence="1" id="KW-0805">Transcription regulation</keyword>
<evidence type="ECO:0000313" key="4">
    <source>
        <dbReference type="EMBL" id="MDR6553443.1"/>
    </source>
</evidence>
<sequence>MDKRDKRFAQILDLINQNSDQVTIEHFCTELGVSPATVRRDLAHLQETGMIMRVSGGAVRIEPVSAATSVSDSHGVPTEQESDILIEEKRRIAQAAVALIEPGDTVFIDGGTTNLEIARKIAELSHVSVITTSIQAAYILSANPEISVIVCGGHMREIEAAESTIAPLAEKVIAHFRANMCFLSTLGIHTKNGITTPYLFTAQLKRLMMQSSAKSVLVTDHTKFGKTYSAFVCPVEQFDYIITGASSPEDDVAALQAKGVSVVLV</sequence>
<dbReference type="SMART" id="SM00420">
    <property type="entry name" value="HTH_DEOR"/>
    <property type="match status" value="1"/>
</dbReference>
<dbReference type="PROSITE" id="PS51000">
    <property type="entry name" value="HTH_DEOR_2"/>
    <property type="match status" value="1"/>
</dbReference>
<accession>A0ABU1P118</accession>
<dbReference type="RefSeq" id="WP_310500912.1">
    <property type="nucleotide sequence ID" value="NZ_JAVDSB010000010.1"/>
</dbReference>
<evidence type="ECO:0000313" key="5">
    <source>
        <dbReference type="Proteomes" id="UP001267290"/>
    </source>
</evidence>
<organism evidence="4 5">
    <name type="scientific">Paenibacillus qinlingensis</name>
    <dbReference type="NCBI Taxonomy" id="1837343"/>
    <lineage>
        <taxon>Bacteria</taxon>
        <taxon>Bacillati</taxon>
        <taxon>Bacillota</taxon>
        <taxon>Bacilli</taxon>
        <taxon>Bacillales</taxon>
        <taxon>Paenibacillaceae</taxon>
        <taxon>Paenibacillus</taxon>
    </lineage>
</organism>
<dbReference type="SUPFAM" id="SSF100950">
    <property type="entry name" value="NagB/RpiA/CoA transferase-like"/>
    <property type="match status" value="1"/>
</dbReference>
<protein>
    <submittedName>
        <fullName evidence="4">DeoR/GlpR family transcriptional regulator of sugar metabolism</fullName>
    </submittedName>
</protein>
<dbReference type="PANTHER" id="PTHR30363">
    <property type="entry name" value="HTH-TYPE TRANSCRIPTIONAL REGULATOR SRLR-RELATED"/>
    <property type="match status" value="1"/>
</dbReference>
<dbReference type="PRINTS" id="PR00037">
    <property type="entry name" value="HTHLACR"/>
</dbReference>
<keyword evidence="5" id="KW-1185">Reference proteome</keyword>
<reference evidence="4 5" key="1">
    <citation type="submission" date="2023-07" db="EMBL/GenBank/DDBJ databases">
        <title>Sorghum-associated microbial communities from plants grown in Nebraska, USA.</title>
        <authorList>
            <person name="Schachtman D."/>
        </authorList>
    </citation>
    <scope>NUCLEOTIDE SEQUENCE [LARGE SCALE GENOMIC DNA]</scope>
    <source>
        <strain evidence="4 5">CC258</strain>
    </source>
</reference>
<dbReference type="SMART" id="SM01134">
    <property type="entry name" value="DeoRC"/>
    <property type="match status" value="1"/>
</dbReference>
<evidence type="ECO:0000256" key="2">
    <source>
        <dbReference type="ARBA" id="ARBA00023163"/>
    </source>
</evidence>
<dbReference type="Pfam" id="PF08220">
    <property type="entry name" value="HTH_DeoR"/>
    <property type="match status" value="1"/>
</dbReference>
<dbReference type="InterPro" id="IPR050313">
    <property type="entry name" value="Carb_Metab_HTH_regulators"/>
</dbReference>